<feature type="domain" description="HTH luxR-type" evidence="7">
    <location>
        <begin position="135"/>
        <end position="200"/>
    </location>
</feature>
<dbReference type="Pfam" id="PF00196">
    <property type="entry name" value="GerE"/>
    <property type="match status" value="1"/>
</dbReference>
<dbReference type="SUPFAM" id="SSF46894">
    <property type="entry name" value="C-terminal effector domain of the bipartite response regulators"/>
    <property type="match status" value="1"/>
</dbReference>
<keyword evidence="1 6" id="KW-0597">Phosphoprotein</keyword>
<evidence type="ECO:0000256" key="6">
    <source>
        <dbReference type="PROSITE-ProRule" id="PRU00169"/>
    </source>
</evidence>
<evidence type="ECO:0000256" key="4">
    <source>
        <dbReference type="ARBA" id="ARBA00023125"/>
    </source>
</evidence>
<name>A0A7W6GE00_9HYPH</name>
<feature type="domain" description="Response regulatory" evidence="8">
    <location>
        <begin position="5"/>
        <end position="119"/>
    </location>
</feature>
<dbReference type="InterPro" id="IPR036388">
    <property type="entry name" value="WH-like_DNA-bd_sf"/>
</dbReference>
<evidence type="ECO:0000256" key="5">
    <source>
        <dbReference type="ARBA" id="ARBA00023163"/>
    </source>
</evidence>
<gene>
    <name evidence="9" type="ORF">GGR24_000020</name>
</gene>
<dbReference type="EMBL" id="JACIDR010000001">
    <property type="protein sequence ID" value="MBB3971387.1"/>
    <property type="molecule type" value="Genomic_DNA"/>
</dbReference>
<reference evidence="9 10" key="1">
    <citation type="submission" date="2020-08" db="EMBL/GenBank/DDBJ databases">
        <title>Genomic Encyclopedia of Type Strains, Phase IV (KMG-IV): sequencing the most valuable type-strain genomes for metagenomic binning, comparative biology and taxonomic classification.</title>
        <authorList>
            <person name="Goeker M."/>
        </authorList>
    </citation>
    <scope>NUCLEOTIDE SEQUENCE [LARGE SCALE GENOMIC DNA]</scope>
    <source>
        <strain evidence="9 10">DSM 25481</strain>
    </source>
</reference>
<evidence type="ECO:0000313" key="10">
    <source>
        <dbReference type="Proteomes" id="UP000528964"/>
    </source>
</evidence>
<evidence type="ECO:0000256" key="3">
    <source>
        <dbReference type="ARBA" id="ARBA00023015"/>
    </source>
</evidence>
<keyword evidence="5" id="KW-0804">Transcription</keyword>
<sequence>MTSPVVHIVDDDLDLRRSLAFLVASDGFAVRLYEGAESFLNEFDDAQDGCVLVDVLMPGINGLELITILRRLGSTIPVIVMTGHADVDLAVEAMKRGAVDFIAKPFDLATLLGAIRDALQRSNRHVETDASVQAVRERLASLSKREREVLDRLLAGKANKMIAFDLEISPRTVEIYRANVMSKMGAKSLSALIRLAMSATQEP</sequence>
<evidence type="ECO:0000256" key="2">
    <source>
        <dbReference type="ARBA" id="ARBA00023012"/>
    </source>
</evidence>
<dbReference type="CDD" id="cd06170">
    <property type="entry name" value="LuxR_C_like"/>
    <property type="match status" value="1"/>
</dbReference>
<feature type="modified residue" description="4-aspartylphosphate" evidence="6">
    <location>
        <position position="54"/>
    </location>
</feature>
<dbReference type="Gene3D" id="1.10.10.10">
    <property type="entry name" value="Winged helix-like DNA-binding domain superfamily/Winged helix DNA-binding domain"/>
    <property type="match status" value="1"/>
</dbReference>
<dbReference type="GO" id="GO:0000160">
    <property type="term" value="P:phosphorelay signal transduction system"/>
    <property type="evidence" value="ECO:0007669"/>
    <property type="project" value="UniProtKB-KW"/>
</dbReference>
<evidence type="ECO:0000259" key="8">
    <source>
        <dbReference type="PROSITE" id="PS50110"/>
    </source>
</evidence>
<dbReference type="Gene3D" id="3.40.50.2300">
    <property type="match status" value="1"/>
</dbReference>
<dbReference type="InterPro" id="IPR011006">
    <property type="entry name" value="CheY-like_superfamily"/>
</dbReference>
<comment type="caution">
    <text evidence="9">The sequence shown here is derived from an EMBL/GenBank/DDBJ whole genome shotgun (WGS) entry which is preliminary data.</text>
</comment>
<accession>A0A7W6GE00</accession>
<keyword evidence="4" id="KW-0238">DNA-binding</keyword>
<dbReference type="PANTHER" id="PTHR44688">
    <property type="entry name" value="DNA-BINDING TRANSCRIPTIONAL ACTIVATOR DEVR_DOSR"/>
    <property type="match status" value="1"/>
</dbReference>
<dbReference type="Proteomes" id="UP000528964">
    <property type="component" value="Unassembled WGS sequence"/>
</dbReference>
<dbReference type="SUPFAM" id="SSF52172">
    <property type="entry name" value="CheY-like"/>
    <property type="match status" value="1"/>
</dbReference>
<dbReference type="PRINTS" id="PR00038">
    <property type="entry name" value="HTHLUXR"/>
</dbReference>
<evidence type="ECO:0000259" key="7">
    <source>
        <dbReference type="PROSITE" id="PS50043"/>
    </source>
</evidence>
<dbReference type="Pfam" id="PF00072">
    <property type="entry name" value="Response_reg"/>
    <property type="match status" value="1"/>
</dbReference>
<dbReference type="CDD" id="cd17537">
    <property type="entry name" value="REC_FixJ"/>
    <property type="match status" value="1"/>
</dbReference>
<dbReference type="RefSeq" id="WP_183393275.1">
    <property type="nucleotide sequence ID" value="NZ_JACIDR010000001.1"/>
</dbReference>
<dbReference type="GO" id="GO:0006355">
    <property type="term" value="P:regulation of DNA-templated transcription"/>
    <property type="evidence" value="ECO:0007669"/>
    <property type="project" value="InterPro"/>
</dbReference>
<dbReference type="NCBIfam" id="NF006900">
    <property type="entry name" value="PRK09390.1"/>
    <property type="match status" value="1"/>
</dbReference>
<keyword evidence="2" id="KW-0902">Two-component regulatory system</keyword>
<keyword evidence="3" id="KW-0805">Transcription regulation</keyword>
<dbReference type="PROSITE" id="PS50043">
    <property type="entry name" value="HTH_LUXR_2"/>
    <property type="match status" value="1"/>
</dbReference>
<evidence type="ECO:0000256" key="1">
    <source>
        <dbReference type="ARBA" id="ARBA00022553"/>
    </source>
</evidence>
<keyword evidence="10" id="KW-1185">Reference proteome</keyword>
<dbReference type="InterPro" id="IPR000792">
    <property type="entry name" value="Tscrpt_reg_LuxR_C"/>
</dbReference>
<evidence type="ECO:0000313" key="9">
    <source>
        <dbReference type="EMBL" id="MBB3971387.1"/>
    </source>
</evidence>
<dbReference type="SMART" id="SM00448">
    <property type="entry name" value="REC"/>
    <property type="match status" value="1"/>
</dbReference>
<dbReference type="FunFam" id="3.40.50.2300:FF:000018">
    <property type="entry name" value="DNA-binding transcriptional regulator NtrC"/>
    <property type="match status" value="1"/>
</dbReference>
<protein>
    <submittedName>
        <fullName evidence="9">Two-component system response regulator FixJ</fullName>
    </submittedName>
</protein>
<organism evidence="9 10">
    <name type="scientific">Hansschlegelia beijingensis</name>
    <dbReference type="NCBI Taxonomy" id="1133344"/>
    <lineage>
        <taxon>Bacteria</taxon>
        <taxon>Pseudomonadati</taxon>
        <taxon>Pseudomonadota</taxon>
        <taxon>Alphaproteobacteria</taxon>
        <taxon>Hyphomicrobiales</taxon>
        <taxon>Methylopilaceae</taxon>
        <taxon>Hansschlegelia</taxon>
    </lineage>
</organism>
<dbReference type="InterPro" id="IPR001789">
    <property type="entry name" value="Sig_transdc_resp-reg_receiver"/>
</dbReference>
<dbReference type="GO" id="GO:0003677">
    <property type="term" value="F:DNA binding"/>
    <property type="evidence" value="ECO:0007669"/>
    <property type="project" value="UniProtKB-KW"/>
</dbReference>
<proteinExistence type="predicted"/>
<dbReference type="SMART" id="SM00421">
    <property type="entry name" value="HTH_LUXR"/>
    <property type="match status" value="1"/>
</dbReference>
<dbReference type="PROSITE" id="PS50110">
    <property type="entry name" value="RESPONSE_REGULATORY"/>
    <property type="match status" value="1"/>
</dbReference>
<dbReference type="InterPro" id="IPR016032">
    <property type="entry name" value="Sig_transdc_resp-reg_C-effctor"/>
</dbReference>
<dbReference type="AlphaFoldDB" id="A0A7W6GE00"/>
<dbReference type="PROSITE" id="PS00622">
    <property type="entry name" value="HTH_LUXR_1"/>
    <property type="match status" value="1"/>
</dbReference>
<dbReference type="PANTHER" id="PTHR44688:SF16">
    <property type="entry name" value="DNA-BINDING TRANSCRIPTIONAL ACTIVATOR DEVR_DOSR"/>
    <property type="match status" value="1"/>
</dbReference>